<reference evidence="2" key="1">
    <citation type="journal article" date="2014" name="Int. J. Syst. Evol. Microbiol.">
        <title>Complete genome sequence of Corynebacterium casei LMG S-19264T (=DSM 44701T), isolated from a smear-ripened cheese.</title>
        <authorList>
            <consortium name="US DOE Joint Genome Institute (JGI-PGF)"/>
            <person name="Walter F."/>
            <person name="Albersmeier A."/>
            <person name="Kalinowski J."/>
            <person name="Ruckert C."/>
        </authorList>
    </citation>
    <scope>NUCLEOTIDE SEQUENCE</scope>
    <source>
        <strain evidence="2">CGMCC 1.14988</strain>
    </source>
</reference>
<proteinExistence type="predicted"/>
<evidence type="ECO:0000313" key="2">
    <source>
        <dbReference type="EMBL" id="GGI02715.1"/>
    </source>
</evidence>
<protein>
    <submittedName>
        <fullName evidence="2">Uncharacterized protein</fullName>
    </submittedName>
</protein>
<keyword evidence="3" id="KW-1185">Reference proteome</keyword>
<sequence length="275" mass="28291">MEASEFHPRSVDDLRVSVDPTAPASAPALALALAADVAEAVEALVDGLLAGQDVLPRTRADLTDARARHRQLQAVTRRAVAAAAPGAPTRVEALAAERLGELTVRCLHLLRRAAQAGADADLPGLAPDVREALVELGAVAAAAHRTAVPASPQRGTLARLVELDRRASRLRARLVAVGAPDGDGRADATDDARADTGDDADADPAVTAGADPGRGARGDDTAGEALTVLARCLDRVTAHAVGIGCEHASLAGGGAPVDRRRTRRRRGGRAPWRVA</sequence>
<feature type="compositionally biased region" description="Low complexity" evidence="1">
    <location>
        <begin position="203"/>
        <end position="213"/>
    </location>
</feature>
<feature type="region of interest" description="Disordered" evidence="1">
    <location>
        <begin position="248"/>
        <end position="275"/>
    </location>
</feature>
<accession>A0A8J3A4Y2</accession>
<comment type="caution">
    <text evidence="2">The sequence shown here is derived from an EMBL/GenBank/DDBJ whole genome shotgun (WGS) entry which is preliminary data.</text>
</comment>
<dbReference type="RefSeq" id="WP_130648178.1">
    <property type="nucleotide sequence ID" value="NZ_BMHA01000001.1"/>
</dbReference>
<feature type="region of interest" description="Disordered" evidence="1">
    <location>
        <begin position="179"/>
        <end position="219"/>
    </location>
</feature>
<dbReference type="EMBL" id="BMHA01000001">
    <property type="protein sequence ID" value="GGI02715.1"/>
    <property type="molecule type" value="Genomic_DNA"/>
</dbReference>
<evidence type="ECO:0000256" key="1">
    <source>
        <dbReference type="SAM" id="MobiDB-lite"/>
    </source>
</evidence>
<gene>
    <name evidence="2" type="ORF">GCM10011354_01300</name>
</gene>
<reference evidence="2" key="2">
    <citation type="submission" date="2020-09" db="EMBL/GenBank/DDBJ databases">
        <authorList>
            <person name="Sun Q."/>
            <person name="Zhou Y."/>
        </authorList>
    </citation>
    <scope>NUCLEOTIDE SEQUENCE</scope>
    <source>
        <strain evidence="2">CGMCC 1.14988</strain>
    </source>
</reference>
<name>A0A8J3A4Y2_9ACTN</name>
<feature type="compositionally biased region" description="Basic and acidic residues" evidence="1">
    <location>
        <begin position="182"/>
        <end position="196"/>
    </location>
</feature>
<evidence type="ECO:0000313" key="3">
    <source>
        <dbReference type="Proteomes" id="UP000650511"/>
    </source>
</evidence>
<dbReference type="Proteomes" id="UP000650511">
    <property type="component" value="Unassembled WGS sequence"/>
</dbReference>
<dbReference type="AlphaFoldDB" id="A0A8J3A4Y2"/>
<organism evidence="2 3">
    <name type="scientific">Egicoccus halophilus</name>
    <dbReference type="NCBI Taxonomy" id="1670830"/>
    <lineage>
        <taxon>Bacteria</taxon>
        <taxon>Bacillati</taxon>
        <taxon>Actinomycetota</taxon>
        <taxon>Nitriliruptoria</taxon>
        <taxon>Egicoccales</taxon>
        <taxon>Egicoccaceae</taxon>
        <taxon>Egicoccus</taxon>
    </lineage>
</organism>